<keyword evidence="1" id="KW-0472">Membrane</keyword>
<comment type="caution">
    <text evidence="2">The sequence shown here is derived from an EMBL/GenBank/DDBJ whole genome shotgun (WGS) entry which is preliminary data.</text>
</comment>
<dbReference type="EMBL" id="JAHWXN010000001">
    <property type="protein sequence ID" value="MCK2037163.1"/>
    <property type="molecule type" value="Genomic_DNA"/>
</dbReference>
<name>A0ABT0FGH0_9MICO</name>
<dbReference type="RefSeq" id="WP_247630482.1">
    <property type="nucleotide sequence ID" value="NZ_JAHWXN010000001.1"/>
</dbReference>
<evidence type="ECO:0000256" key="1">
    <source>
        <dbReference type="SAM" id="Phobius"/>
    </source>
</evidence>
<keyword evidence="1" id="KW-1133">Transmembrane helix</keyword>
<evidence type="ECO:0000313" key="2">
    <source>
        <dbReference type="EMBL" id="MCK2037163.1"/>
    </source>
</evidence>
<evidence type="ECO:0008006" key="4">
    <source>
        <dbReference type="Google" id="ProtNLM"/>
    </source>
</evidence>
<evidence type="ECO:0000313" key="3">
    <source>
        <dbReference type="Proteomes" id="UP001300096"/>
    </source>
</evidence>
<feature type="transmembrane region" description="Helical" evidence="1">
    <location>
        <begin position="48"/>
        <end position="72"/>
    </location>
</feature>
<protein>
    <recommendedName>
        <fullName evidence="4">CU044_5270 family protein</fullName>
    </recommendedName>
</protein>
<dbReference type="Proteomes" id="UP001300096">
    <property type="component" value="Unassembled WGS sequence"/>
</dbReference>
<gene>
    <name evidence="2" type="ORF">KZC51_13600</name>
</gene>
<accession>A0ABT0FGH0</accession>
<keyword evidence="1" id="KW-0812">Transmembrane</keyword>
<sequence>MLLSERVREIGADEAQVAEESIQKARRMLNREIVGGIAPRARRRRLRAWTGIGIGGLVAGAAVTAIVVGSVVAPPSTPIASAAVVLAEAAEVTLTTEALTPAPGQYIRISETWTQPIRGFAPEEGTEIDVTYTLSRTRTLYVPADRSADWIEDSTDAEKITDVSEPEWKGRIEEQELSGGGMMPDIVAHPGGRIMGGDGWATHYYHLSPMSRLYDQMPRNPQALLEWLAAYEPESGYPSPRLTEPIDFNLAPADLRAAMFQTMALLPGARVVSQDGDFTTVAIPDGGESNWMETVTIDMRRGLMVGRGSLDSPESRGSLDVSIVDSAPAGVHLQPGN</sequence>
<proteinExistence type="predicted"/>
<keyword evidence="3" id="KW-1185">Reference proteome</keyword>
<organism evidence="2 3">
    <name type="scientific">Microbacterium croceum</name>
    <dbReference type="NCBI Taxonomy" id="2851645"/>
    <lineage>
        <taxon>Bacteria</taxon>
        <taxon>Bacillati</taxon>
        <taxon>Actinomycetota</taxon>
        <taxon>Actinomycetes</taxon>
        <taxon>Micrococcales</taxon>
        <taxon>Microbacteriaceae</taxon>
        <taxon>Microbacterium</taxon>
    </lineage>
</organism>
<reference evidence="2 3" key="1">
    <citation type="submission" date="2021-06" db="EMBL/GenBank/DDBJ databases">
        <title>Genome-based taxonomic framework of Microbacterium strains isolated from marine environment, the description of four new species and reclassification of four preexisting species.</title>
        <authorList>
            <person name="Lee S.D."/>
            <person name="Kim S.-M."/>
            <person name="Byeon Y.-S."/>
            <person name="Yang H.L."/>
            <person name="Kim I.S."/>
        </authorList>
    </citation>
    <scope>NUCLEOTIDE SEQUENCE [LARGE SCALE GENOMIC DNA]</scope>
    <source>
        <strain evidence="2 3">SSW1-49</strain>
    </source>
</reference>